<dbReference type="NCBIfam" id="TIGR01733">
    <property type="entry name" value="AA-adenyl-dom"/>
    <property type="match status" value="3"/>
</dbReference>
<dbReference type="SUPFAM" id="SSF52777">
    <property type="entry name" value="CoA-dependent acyltransferases"/>
    <property type="match status" value="10"/>
</dbReference>
<keyword evidence="5" id="KW-0436">Ligase</keyword>
<evidence type="ECO:0000256" key="6">
    <source>
        <dbReference type="ARBA" id="ARBA00022737"/>
    </source>
</evidence>
<dbReference type="PANTHER" id="PTHR45527">
    <property type="entry name" value="NONRIBOSOMAL PEPTIDE SYNTHETASE"/>
    <property type="match status" value="1"/>
</dbReference>
<keyword evidence="4" id="KW-0597">Phosphoprotein</keyword>
<dbReference type="InterPro" id="IPR009081">
    <property type="entry name" value="PP-bd_ACP"/>
</dbReference>
<feature type="domain" description="Carrier" evidence="10">
    <location>
        <begin position="2528"/>
        <end position="2603"/>
    </location>
</feature>
<dbReference type="InterPro" id="IPR036736">
    <property type="entry name" value="ACP-like_sf"/>
</dbReference>
<dbReference type="InterPro" id="IPR010060">
    <property type="entry name" value="NRPS_synth"/>
</dbReference>
<dbReference type="InterPro" id="IPR042099">
    <property type="entry name" value="ANL_N_sf"/>
</dbReference>
<proteinExistence type="inferred from homology"/>
<dbReference type="PROSITE" id="PS50075">
    <property type="entry name" value="CARRIER"/>
    <property type="match status" value="3"/>
</dbReference>
<dbReference type="PROSITE" id="PS00012">
    <property type="entry name" value="PHOSPHOPANTETHEINE"/>
    <property type="match status" value="2"/>
</dbReference>
<dbReference type="InterPro" id="IPR006162">
    <property type="entry name" value="Ppantetheine_attach_site"/>
</dbReference>
<keyword evidence="6" id="KW-0677">Repeat</keyword>
<evidence type="ECO:0000256" key="3">
    <source>
        <dbReference type="ARBA" id="ARBA00022450"/>
    </source>
</evidence>
<evidence type="ECO:0000256" key="2">
    <source>
        <dbReference type="ARBA" id="ARBA00006432"/>
    </source>
</evidence>
<dbReference type="InterPro" id="IPR025110">
    <property type="entry name" value="AMP-bd_C"/>
</dbReference>
<dbReference type="Pfam" id="PF13193">
    <property type="entry name" value="AMP-binding_C"/>
    <property type="match status" value="3"/>
</dbReference>
<comment type="cofactor">
    <cofactor evidence="1">
        <name>pantetheine 4'-phosphate</name>
        <dbReference type="ChEBI" id="CHEBI:47942"/>
    </cofactor>
</comment>
<dbReference type="InterPro" id="IPR010071">
    <property type="entry name" value="AA_adenyl_dom"/>
</dbReference>
<keyword evidence="7" id="KW-0045">Antibiotic biosynthesis</keyword>
<evidence type="ECO:0000313" key="12">
    <source>
        <dbReference type="Proteomes" id="UP001589818"/>
    </source>
</evidence>
<dbReference type="CDD" id="cd19534">
    <property type="entry name" value="E_NRPS"/>
    <property type="match status" value="1"/>
</dbReference>
<comment type="caution">
    <text evidence="11">The sequence shown here is derived from an EMBL/GenBank/DDBJ whole genome shotgun (WGS) entry which is preliminary data.</text>
</comment>
<dbReference type="InterPro" id="IPR001242">
    <property type="entry name" value="Condensation_dom"/>
</dbReference>
<evidence type="ECO:0000256" key="8">
    <source>
        <dbReference type="ARBA" id="ARBA00023268"/>
    </source>
</evidence>
<evidence type="ECO:0000313" key="11">
    <source>
        <dbReference type="EMBL" id="MFC0391706.1"/>
    </source>
</evidence>
<dbReference type="Pfam" id="PF00501">
    <property type="entry name" value="AMP-binding"/>
    <property type="match status" value="3"/>
</dbReference>
<keyword evidence="12" id="KW-1185">Reference proteome</keyword>
<evidence type="ECO:0000256" key="5">
    <source>
        <dbReference type="ARBA" id="ARBA00022598"/>
    </source>
</evidence>
<sequence length="4143" mass="459318">MAKLERELVEDIIALTPMQEGILFHYLKDPGSDEYFEQLSLEIEGDVDETLFAEAWRRVAEGNEMLRTMFRWEKVKAPVQIVLKAHPLRLQVHDLEGIQADKRREKLEAIRANDRADKFDLRQVPFRIALCRLEKDRSEMIISHHHILFDGWSTGLLLKQFIDAYKRLSRSETVVFPARKRFKDFVMTVQNQDKDEQQRYWRRMFERFETQARLASGDSGPGIAKSDVHYSVTLDKNKPEEFARRNEVTLAALVYAAWGIVLQKNANARDVVFGTTVSGRSAAIWGMEEVVGLFINTLPLRVSRDAGESAVELVRKVHRSLLSREEHEHTPLADIKRHAGMDGRTDLFDTIVVFENYPLDRIVTARRESEDGIAFRSYAAFEMTNYDLTISVTVSDEIEVTFSCKEYAFAASAVKRLAEQLTAVMEDVADHPGKRVEEIELVSPAEKARILREFNGMRTPFPERAAVSRLFEEQAARTPELAAAVHNGRTVTYRELDAMSNSLAHELRKRGVKSGDVVGIMAERSVETTVAIIAVLKAGGAYLPLDPAYPESRKQYMLEDGGARLLLARRGTLGEGGGSDAVDVAGAERAAGLPAADGILLLDDPALFAGNTSPLSADPDPGGLFAVFYTSGTTGKPKGVQVENRGVVNIALWFGDMYRIGSGMNVLQMTNVVFDPSIEEIFGTLLHGATLHIADKSLILDPGQFADYADRHHIHLINLVPTLLKQLVGGRRRLDSLRTIISGGEQLDDALKDELTGMGYELYNHYGPTETTVDALFTRCSERKVSLGRPIANMRCYILDCDSNLAPTGVVGEICLAGAGVARGYANSPELTAEKFTDDPFVPGERMYRTGDLGRWSPDGEVELIGRADHQVKIRGYRIELGEIQNVLLKHDQIRDAVVIDRDGGNGKKSLCAYYVSDGEPEAATLRAFLSKKLPDYMVPSAYVRLERLPLTAVGKIDRGALPAPDPAAAGSGYAAPRSETEAKLAGIWASVLGVDEQTVGIHDNFFELGGDSILSIQIAGKAMQAGMAITVSQMFKHQTIAELVAAAELTEAGHDGKRGASEEEASGEVPLTAIQRWFFEQKLENVHHWNQAVMLETRLGLKPELLRESFRALTRAHDGFRLRFHRRGGQWIQSYAAVEGDHLPFRVCDLSGMEPARREAERKRICSALHRGLNLTDGPLAAAAYFENGNGQSGTLFMAAHHLIVDGYSWRVIAGDIGELYDQLERSGSALPPPKSLGFKEWSEYAHAYAASSELLEKRGFWLDAAPAAARPIPVDFKDGVNAERDARTVSVALTKEETRRLLLDIHRPFGTRIDDILLAALSRTLAGWSGETTVDLEGHGREKLLEEHDLSRTVGWFTSVFPIVLGDGDVKGDEEDDGRPAGSTGTLIKRVKERFRGIPRGGIGYEMLLYLAEEDVRAAFAARPRAQISFNYLGQFDQLFRNDALFIKPAADPGDTRDPEGIRSHLIDIDAILSDGELTVDWKYGSKIHEETTIKRLADDFMRNLKAIIAYCRQAETRQFTPSDFPLAPAAQDKLDEWSSRYRNMEDAYTLSPVQQSMIFHHVYSPDSSVTVEQTVYTIKSVLNIEAFRRVWQTILSRYESLRASYHWEGLKEPVQLIHGGIDIPFEVLDWTDAAEAERTGKLERWIDSDRRLGFDLSKPPLMRITVVKWAESVYDVIWTHHHLQLDGWCVGILLGEIGTLYEAYCDGREAALPAARPFKDYIAWFRGQDLQLAEQFWKRTLAGFRTPVRFADLFPSANGAEDRAQAFGKAERDVSPELQRRLRQFSRKHRVTLNTIVQGAWALLLNRYAGETDIVFGTTSSGRPADLAGSGSMVGCFMNTLPFRVLTADDASTIPWLQDIQRSSVEMRQYEYTPLADIRSWSDAPRSSALYDLYESIVIFENYPFDETLKDGLGSLRIESLRVEEQMDYPLTVYCNLQPELHFKLLFDCRYLREEEAERILGHLMNLIEGLLAGGEAAIGDIPMLSAAELRRLAHNGGAMDYPQERCWHELFEDQARLQPERTAVIQEDERLSYAELDLLSNRLANKLKTWGVGPDVPVGLYVERSIPMIVGMVAILKAGGTFLPIDADYPGERVDLMLDDARVPVLLTESALEGKVKGGGCRTVCLDTEGEALMREAGDRPVSEAKPENLAYIIYTSGSTGRPKGVMMPHEAVVSHTVDIIGRYELTPEDRVLQFSSIGFDISLEQVLTTLAAGAALVLRDKHTWTPREFSQKCEAYGLTVTNLPTSYWNEVVQLWHSAPDTVPHGRLRLMVVGGERMLPERVAQWNRLPGGRIGLLNAYGPAETAMTSTLYSASSESPAADAERASTPVGKPLANRRIYIVDERMRPVPAGIKGEICIAGIPLARGYLNNPGLTEEKFRKDPFFGGYGSWLYRTGDLGRMLDDGNFEVLGRKDEQTKIRGHRIEIGEIESVLNRCELVHSGVVVVKTSASAENDLAAFYVASGTEGNDPSGIREFMRGSLPAYMVPSFIVPLDRLPLNPNGKIDRKALAALEMGVDPTEQYEGPENGIQAKLIAIWEQILGVGGIGIHHHFFECGGQSLKAIKLISEIQREFATELSLADVFEAPTIKQFSALIERAAQMRDGSPDEYAAAAIEVGPVAGELAHPSDKRTLPAIEPAAEKERYVVSPAQRRLFIVNKLAGATTSYNIPGAVLLEGDLDAARLERAFRALVERHEALRTSFEQEGDAIYQRIHRRAELKVSRLRAAESELKRVFERFVQPFDLARAPLLRAALVEVTPVKRLLMYDMHHIVSDGLSVAILIRDFARLYAGETLPAPPVRYRDYAEWQNGRLNAGAFRKQEEFWVRAFSPDIPLLDLPTDRPRPQETTNEGGQVRFELDGRLGSGLNALARGQGVTLYAVLLAAFNILLHKHSGQEDIVVGSPVAGRRSSDLDAVVGMFVGTVALRNFPEPGKSLGEFVKETAARSLEALDRQDYPFEALVEKLQPNRALNRHPLFDVMFAFENVDLAQARVDGVDITPYEPEGSNAKFDLELKATEKNGGLRLALEYRTALFDRETIGRMAEHLISILEAMAADLTVPIGELELLSAEEKRLLARLNETSAPYPKERTIKRLLEERAEKSAGRTAAASGPDTLTYKALNEKANRLAKRLIEAGAGPGKAFGILAEPSLDMIVGLWAVIKSGAAYVPIDPEFPEERIQFMLADSGVIGLLCQPHLQASADYRGAIIPLDQAALPPGDEENPADNGSSDDPVYIVYTSGTTGVPKGVPVKQRSLINYCAWFTRTAALTAGDRTMLLSSFAFDLGYTSLYSSLLNGGELYLAAKADYADTGKLLEMLRRRRISYIKLTPSLFGLLTGSPSFAEHADLVELRLVVLGGEELKPNDVLKFHSRFPHAAVMNHYGPTETTIGAIARPIAFDRGDEPLKGSIIGRPIDNMKVFLLDARLKPVPVGAVGEICIAGDGLADGYLNETGRTGGKFVEAAVSGTGSVGLYRTGDLGRLTADGEIEFLGRADNQLKIRGYRVEPEETAAVLRNHGSVADAAVIVRKNAQNDPILCAYVVPREDADIAELRAYAASRLPHYMVPAAMIRVDGIPLTPNGKIDAKALPDPSDAPGTDGGYEPPEGPVERRMAELWEKVLERAGVGAQDSFFELGGHSLKAMLLAADIQRAFRVAMPLRDIFKAPTVRAMARYVTEAPENIHSSLQPLPERNVYELSSAQRRLYTLDQIEGIGTSYNMPRATLLEGKLDPDRLKRAFREIVQRHEAFRTSFEIADGEPVQRIHDHADVDIPFWDGGEDANLDPERGLTGRAERLFEAFIRPFDLGKAPLLRVGIVALGKDRHLLLTDMHHIVSDGYSVGILVREFVKLYAGEGGELPEMTLQYKDFAAWQNGFVKTEAAERQLRYWAEELSGELPVLNLPTDFPRPALQSFEGASIRFSAERGLRDRLERLARESGATLYMVLLAAYSTLLSKHSAQQDLIVGAPVLGRMHAELQSIIGMFVSTLAIRSRPQGDRTFAGLLAEVKTSLLEAYDNQDVQFDLLLERLEFKRDPGRNPVFGTMLALQEAPRDERNAGEMKLNPVSYGKRDSKFDLSLFAQPDESGIHFEFEYATKLFTQETMSKMADDFLSVLDAVSRDPDIALHDIEIGGLADDSAEMDNVTFHF</sequence>
<dbReference type="Pfam" id="PF00668">
    <property type="entry name" value="Condensation"/>
    <property type="match status" value="5"/>
</dbReference>
<dbReference type="Gene3D" id="3.30.559.10">
    <property type="entry name" value="Chloramphenicol acetyltransferase-like domain"/>
    <property type="match status" value="5"/>
</dbReference>
<dbReference type="InterPro" id="IPR045851">
    <property type="entry name" value="AMP-bd_C_sf"/>
</dbReference>
<dbReference type="RefSeq" id="WP_204821138.1">
    <property type="nucleotide sequence ID" value="NZ_JANHOF010000011.1"/>
</dbReference>
<dbReference type="Gene3D" id="3.40.50.12780">
    <property type="entry name" value="N-terminal domain of ligase-like"/>
    <property type="match status" value="1"/>
</dbReference>
<dbReference type="Gene3D" id="3.30.300.30">
    <property type="match status" value="3"/>
</dbReference>
<evidence type="ECO:0000259" key="10">
    <source>
        <dbReference type="PROSITE" id="PS50075"/>
    </source>
</evidence>
<evidence type="ECO:0000256" key="7">
    <source>
        <dbReference type="ARBA" id="ARBA00023194"/>
    </source>
</evidence>
<dbReference type="Proteomes" id="UP001589818">
    <property type="component" value="Unassembled WGS sequence"/>
</dbReference>
<dbReference type="InterPro" id="IPR023213">
    <property type="entry name" value="CAT-like_dom_sf"/>
</dbReference>
<organism evidence="11 12">
    <name type="scientific">Paenibacillus mendelii</name>
    <dbReference type="NCBI Taxonomy" id="206163"/>
    <lineage>
        <taxon>Bacteria</taxon>
        <taxon>Bacillati</taxon>
        <taxon>Bacillota</taxon>
        <taxon>Bacilli</taxon>
        <taxon>Bacillales</taxon>
        <taxon>Paenibacillaceae</taxon>
        <taxon>Paenibacillus</taxon>
    </lineage>
</organism>
<dbReference type="Gene3D" id="1.10.1200.10">
    <property type="entry name" value="ACP-like"/>
    <property type="match status" value="3"/>
</dbReference>
<dbReference type="CDD" id="cd05930">
    <property type="entry name" value="A_NRPS"/>
    <property type="match status" value="3"/>
</dbReference>
<keyword evidence="8" id="KW-0511">Multifunctional enzyme</keyword>
<evidence type="ECO:0000256" key="1">
    <source>
        <dbReference type="ARBA" id="ARBA00001957"/>
    </source>
</evidence>
<evidence type="ECO:0000256" key="9">
    <source>
        <dbReference type="SAM" id="MobiDB-lite"/>
    </source>
</evidence>
<dbReference type="Gene3D" id="3.40.50.980">
    <property type="match status" value="4"/>
</dbReference>
<dbReference type="PANTHER" id="PTHR45527:SF1">
    <property type="entry name" value="FATTY ACID SYNTHASE"/>
    <property type="match status" value="1"/>
</dbReference>
<dbReference type="NCBIfam" id="TIGR01720">
    <property type="entry name" value="NRPS-para261"/>
    <property type="match status" value="1"/>
</dbReference>
<keyword evidence="3" id="KW-0596">Phosphopantetheine</keyword>
<dbReference type="InterPro" id="IPR020806">
    <property type="entry name" value="PKS_PP-bd"/>
</dbReference>
<feature type="region of interest" description="Disordered" evidence="9">
    <location>
        <begin position="3583"/>
        <end position="3606"/>
    </location>
</feature>
<dbReference type="SUPFAM" id="SSF56801">
    <property type="entry name" value="Acetyl-CoA synthetase-like"/>
    <property type="match status" value="3"/>
</dbReference>
<dbReference type="CDD" id="cd19531">
    <property type="entry name" value="LCL_NRPS-like"/>
    <property type="match status" value="2"/>
</dbReference>
<gene>
    <name evidence="11" type="ORF">ACFFJ8_10050</name>
</gene>
<accession>A0ABV6J7F0</accession>
<protein>
    <submittedName>
        <fullName evidence="11">Non-ribosomal peptide synthetase</fullName>
    </submittedName>
</protein>
<dbReference type="SMART" id="SM00823">
    <property type="entry name" value="PKS_PP"/>
    <property type="match status" value="3"/>
</dbReference>
<feature type="domain" description="Carrier" evidence="10">
    <location>
        <begin position="3602"/>
        <end position="3677"/>
    </location>
</feature>
<dbReference type="InterPro" id="IPR020845">
    <property type="entry name" value="AMP-binding_CS"/>
</dbReference>
<dbReference type="InterPro" id="IPR000873">
    <property type="entry name" value="AMP-dep_synth/lig_dom"/>
</dbReference>
<reference evidence="11 12" key="1">
    <citation type="submission" date="2024-09" db="EMBL/GenBank/DDBJ databases">
        <authorList>
            <person name="Sun Q."/>
            <person name="Mori K."/>
        </authorList>
    </citation>
    <scope>NUCLEOTIDE SEQUENCE [LARGE SCALE GENOMIC DNA]</scope>
    <source>
        <strain evidence="11 12">CCM 4839</strain>
    </source>
</reference>
<name>A0ABV6J7F0_9BACL</name>
<comment type="similarity">
    <text evidence="2">Belongs to the ATP-dependent AMP-binding enzyme family.</text>
</comment>
<feature type="domain" description="Carrier" evidence="10">
    <location>
        <begin position="976"/>
        <end position="1052"/>
    </location>
</feature>
<dbReference type="NCBIfam" id="NF003417">
    <property type="entry name" value="PRK04813.1"/>
    <property type="match status" value="3"/>
</dbReference>
<dbReference type="Gene3D" id="3.30.559.30">
    <property type="entry name" value="Nonribosomal peptide synthetase, condensation domain"/>
    <property type="match status" value="5"/>
</dbReference>
<dbReference type="SUPFAM" id="SSF47336">
    <property type="entry name" value="ACP-like"/>
    <property type="match status" value="3"/>
</dbReference>
<evidence type="ECO:0000256" key="4">
    <source>
        <dbReference type="ARBA" id="ARBA00022553"/>
    </source>
</evidence>
<dbReference type="Gene3D" id="2.30.38.10">
    <property type="entry name" value="Luciferase, Domain 3"/>
    <property type="match status" value="2"/>
</dbReference>
<dbReference type="CDD" id="cd19543">
    <property type="entry name" value="DCL_NRPS"/>
    <property type="match status" value="2"/>
</dbReference>
<dbReference type="Pfam" id="PF00550">
    <property type="entry name" value="PP-binding"/>
    <property type="match status" value="3"/>
</dbReference>
<dbReference type="PROSITE" id="PS00455">
    <property type="entry name" value="AMP_BINDING"/>
    <property type="match status" value="3"/>
</dbReference>
<dbReference type="EMBL" id="JBHLVF010000012">
    <property type="protein sequence ID" value="MFC0391706.1"/>
    <property type="molecule type" value="Genomic_DNA"/>
</dbReference>